<protein>
    <recommendedName>
        <fullName evidence="4">RNA pyrophosphohydrolase</fullName>
        <ecNumber evidence="4">3.6.1.-</ecNumber>
    </recommendedName>
    <alternativeName>
        <fullName evidence="4">(Di)nucleoside polyphosphate hydrolase</fullName>
    </alternativeName>
</protein>
<evidence type="ECO:0000256" key="2">
    <source>
        <dbReference type="ARBA" id="ARBA00001946"/>
    </source>
</evidence>
<dbReference type="Gene3D" id="3.90.79.10">
    <property type="entry name" value="Nucleoside Triphosphate Pyrophosphohydrolase"/>
    <property type="match status" value="1"/>
</dbReference>
<dbReference type="RefSeq" id="WP_066595025.1">
    <property type="nucleotide sequence ID" value="NZ_CAJTBZ010000051.1"/>
</dbReference>
<dbReference type="PANTHER" id="PTHR43736">
    <property type="entry name" value="ADP-RIBOSE PYROPHOSPHATASE"/>
    <property type="match status" value="1"/>
</dbReference>
<dbReference type="InterPro" id="IPR015797">
    <property type="entry name" value="NUDIX_hydrolase-like_dom_sf"/>
</dbReference>
<dbReference type="PROSITE" id="PS51462">
    <property type="entry name" value="NUDIX"/>
    <property type="match status" value="1"/>
</dbReference>
<dbReference type="GO" id="GO:0016462">
    <property type="term" value="F:pyrophosphatase activity"/>
    <property type="evidence" value="ECO:0007669"/>
    <property type="project" value="UniProtKB-ARBA"/>
</dbReference>
<dbReference type="CDD" id="cd03671">
    <property type="entry name" value="NUDIX_Ap4A_hydrolase_plant_like"/>
    <property type="match status" value="1"/>
</dbReference>
<dbReference type="Pfam" id="PF00293">
    <property type="entry name" value="NUDIX"/>
    <property type="match status" value="1"/>
</dbReference>
<evidence type="ECO:0000313" key="6">
    <source>
        <dbReference type="EMBL" id="OXE47622.1"/>
    </source>
</evidence>
<dbReference type="InterPro" id="IPR000086">
    <property type="entry name" value="NUDIX_hydrolase_dom"/>
</dbReference>
<dbReference type="AlphaFoldDB" id="A0A227KKL4"/>
<keyword evidence="7" id="KW-1185">Reference proteome</keyword>
<dbReference type="InterPro" id="IPR020476">
    <property type="entry name" value="Nudix_hydrolase"/>
</dbReference>
<dbReference type="EMBL" id="NHMP01000004">
    <property type="protein sequence ID" value="OXE47622.1"/>
    <property type="molecule type" value="Genomic_DNA"/>
</dbReference>
<dbReference type="SUPFAM" id="SSF55811">
    <property type="entry name" value="Nudix"/>
    <property type="match status" value="1"/>
</dbReference>
<comment type="function">
    <text evidence="4">Accelerates the degradation of transcripts by removing pyrophosphate from the 5'-end of triphosphorylated RNA, leading to a more labile monophosphorylated state that can stimulate subsequent ribonuclease cleavage.</text>
</comment>
<dbReference type="PANTHER" id="PTHR43736:SF1">
    <property type="entry name" value="DIHYDRONEOPTERIN TRIPHOSPHATE DIPHOSPHATASE"/>
    <property type="match status" value="1"/>
</dbReference>
<dbReference type="GeneID" id="78362641"/>
<sequence>MLDREGYRPNVGIILANPLKQVYWGKRPRQHSWQFPQGGINRGETPKEAMLRELWEELGLTPDKVKIINSTKDWIRYDVPERWVRRDLRGIYRGQKQIWFLLELTGKNIDIDINATNHPEFEAWRWNNYWVPLRDVIEFKRDVYKKVLLEFAPSLFTSHRDLTPPENWGKVESTSRFRR</sequence>
<dbReference type="InterPro" id="IPR022927">
    <property type="entry name" value="RppH"/>
</dbReference>
<feature type="domain" description="Nudix hydrolase" evidence="5">
    <location>
        <begin position="6"/>
        <end position="149"/>
    </location>
</feature>
<comment type="similarity">
    <text evidence="4">Belongs to the Nudix hydrolase family. RppH subfamily.</text>
</comment>
<comment type="cofactor">
    <cofactor evidence="1">
        <name>Mn(2+)</name>
        <dbReference type="ChEBI" id="CHEBI:29035"/>
    </cofactor>
</comment>
<evidence type="ECO:0000259" key="5">
    <source>
        <dbReference type="PROSITE" id="PS51462"/>
    </source>
</evidence>
<feature type="short sequence motif" description="Nudix box" evidence="4">
    <location>
        <begin position="38"/>
        <end position="59"/>
    </location>
</feature>
<dbReference type="InterPro" id="IPR020084">
    <property type="entry name" value="NUDIX_hydrolase_CS"/>
</dbReference>
<evidence type="ECO:0000256" key="4">
    <source>
        <dbReference type="HAMAP-Rule" id="MF_00298"/>
    </source>
</evidence>
<dbReference type="HAMAP" id="MF_00298">
    <property type="entry name" value="Nudix_RppH"/>
    <property type="match status" value="1"/>
</dbReference>
<dbReference type="NCBIfam" id="NF001937">
    <property type="entry name" value="PRK00714.1-4"/>
    <property type="match status" value="1"/>
</dbReference>
<comment type="cofactor">
    <cofactor evidence="4">
        <name>a divalent metal cation</name>
        <dbReference type="ChEBI" id="CHEBI:60240"/>
    </cofactor>
</comment>
<dbReference type="PRINTS" id="PR00502">
    <property type="entry name" value="NUDIXFAMILY"/>
</dbReference>
<evidence type="ECO:0000256" key="1">
    <source>
        <dbReference type="ARBA" id="ARBA00001936"/>
    </source>
</evidence>
<dbReference type="Proteomes" id="UP000214610">
    <property type="component" value="Unassembled WGS sequence"/>
</dbReference>
<name>A0A227KKL4_9BURK</name>
<accession>A0A227KKL4</accession>
<dbReference type="NCBIfam" id="NF001938">
    <property type="entry name" value="PRK00714.1-5"/>
    <property type="match status" value="1"/>
</dbReference>
<evidence type="ECO:0000313" key="7">
    <source>
        <dbReference type="Proteomes" id="UP000214610"/>
    </source>
</evidence>
<evidence type="ECO:0000256" key="3">
    <source>
        <dbReference type="ARBA" id="ARBA00022801"/>
    </source>
</evidence>
<dbReference type="NCBIfam" id="NF001935">
    <property type="entry name" value="PRK00714.1-2"/>
    <property type="match status" value="1"/>
</dbReference>
<comment type="caution">
    <text evidence="6">The sequence shown here is derived from an EMBL/GenBank/DDBJ whole genome shotgun (WGS) entry which is preliminary data.</text>
</comment>
<dbReference type="PROSITE" id="PS00893">
    <property type="entry name" value="NUDIX_BOX"/>
    <property type="match status" value="1"/>
</dbReference>
<organism evidence="6 7">
    <name type="scientific">Turicimonas muris</name>
    <dbReference type="NCBI Taxonomy" id="1796652"/>
    <lineage>
        <taxon>Bacteria</taxon>
        <taxon>Pseudomonadati</taxon>
        <taxon>Pseudomonadota</taxon>
        <taxon>Betaproteobacteria</taxon>
        <taxon>Burkholderiales</taxon>
        <taxon>Sutterellaceae</taxon>
        <taxon>Turicimonas</taxon>
    </lineage>
</organism>
<keyword evidence="3 4" id="KW-0378">Hydrolase</keyword>
<proteinExistence type="inferred from homology"/>
<dbReference type="EC" id="3.6.1.-" evidence="4"/>
<gene>
    <name evidence="4" type="primary">rppH</name>
    <name evidence="4" type="synonym">nudH</name>
    <name evidence="6" type="ORF">ADH67_07460</name>
</gene>
<reference evidence="7" key="1">
    <citation type="submission" date="2017-05" db="EMBL/GenBank/DDBJ databases">
        <title>Improved OligoMM genomes.</title>
        <authorList>
            <person name="Garzetti D."/>
        </authorList>
    </citation>
    <scope>NUCLEOTIDE SEQUENCE [LARGE SCALE GENOMIC DNA]</scope>
    <source>
        <strain evidence="7">YL45</strain>
    </source>
</reference>
<comment type="cofactor">
    <cofactor evidence="2">
        <name>Mg(2+)</name>
        <dbReference type="ChEBI" id="CHEBI:18420"/>
    </cofactor>
</comment>